<dbReference type="SUPFAM" id="SSF54001">
    <property type="entry name" value="Cysteine proteinases"/>
    <property type="match status" value="1"/>
</dbReference>
<proteinExistence type="inferred from homology"/>
<dbReference type="InterPro" id="IPR003653">
    <property type="entry name" value="Peptidase_C48_C"/>
</dbReference>
<organism evidence="5 6">
    <name type="scientific">Cinnamomum micranthum f. kanehirae</name>
    <dbReference type="NCBI Taxonomy" id="337451"/>
    <lineage>
        <taxon>Eukaryota</taxon>
        <taxon>Viridiplantae</taxon>
        <taxon>Streptophyta</taxon>
        <taxon>Embryophyta</taxon>
        <taxon>Tracheophyta</taxon>
        <taxon>Spermatophyta</taxon>
        <taxon>Magnoliopsida</taxon>
        <taxon>Magnoliidae</taxon>
        <taxon>Laurales</taxon>
        <taxon>Lauraceae</taxon>
        <taxon>Cinnamomum</taxon>
    </lineage>
</organism>
<evidence type="ECO:0000256" key="3">
    <source>
        <dbReference type="ARBA" id="ARBA00022801"/>
    </source>
</evidence>
<keyword evidence="2" id="KW-0645">Protease</keyword>
<dbReference type="PROSITE" id="PS50600">
    <property type="entry name" value="ULP_PROTEASE"/>
    <property type="match status" value="1"/>
</dbReference>
<evidence type="ECO:0000313" key="5">
    <source>
        <dbReference type="EMBL" id="RWR93244.1"/>
    </source>
</evidence>
<dbReference type="Gene3D" id="3.40.395.10">
    <property type="entry name" value="Adenoviral Proteinase, Chain A"/>
    <property type="match status" value="1"/>
</dbReference>
<dbReference type="OrthoDB" id="1251866at2759"/>
<comment type="similarity">
    <text evidence="1">Belongs to the peptidase C48 family.</text>
</comment>
<reference evidence="5 6" key="1">
    <citation type="journal article" date="2019" name="Nat. Plants">
        <title>Stout camphor tree genome fills gaps in understanding of flowering plant genome evolution.</title>
        <authorList>
            <person name="Chaw S.M."/>
            <person name="Liu Y.C."/>
            <person name="Wu Y.W."/>
            <person name="Wang H.Y."/>
            <person name="Lin C.I."/>
            <person name="Wu C.S."/>
            <person name="Ke H.M."/>
            <person name="Chang L.Y."/>
            <person name="Hsu C.Y."/>
            <person name="Yang H.T."/>
            <person name="Sudianto E."/>
            <person name="Hsu M.H."/>
            <person name="Wu K.P."/>
            <person name="Wang L.N."/>
            <person name="Leebens-Mack J.H."/>
            <person name="Tsai I.J."/>
        </authorList>
    </citation>
    <scope>NUCLEOTIDE SEQUENCE [LARGE SCALE GENOMIC DNA]</scope>
    <source>
        <strain evidence="6">cv. Chaw 1501</strain>
        <tissue evidence="5">Young leaves</tissue>
    </source>
</reference>
<accession>A0A3S3QZW5</accession>
<feature type="domain" description="Ubiquitin-like protease family profile" evidence="4">
    <location>
        <begin position="83"/>
        <end position="247"/>
    </location>
</feature>
<dbReference type="STRING" id="337451.A0A3S3QZW5"/>
<dbReference type="GO" id="GO:0008234">
    <property type="term" value="F:cysteine-type peptidase activity"/>
    <property type="evidence" value="ECO:0007669"/>
    <property type="project" value="InterPro"/>
</dbReference>
<protein>
    <submittedName>
        <fullName evidence="5">Cysteine proteinase</fullName>
    </submittedName>
</protein>
<sequence>MSTPVNPPPKMSIVVHTPMSDINTLIWQIKRLHRERKIPRHFEEYIHPLVQSEYVLTESKITLLDGFLGFYRTRLDEPEIYCTMVTPKVLKNALELDTWFDTNLMYWWFSIFKVRYPYVFFYDASVCSWWRENNIKALEENIWGKDGIKVWEAKEKRLLVFILWHEAHFTLLVGDTQERRWDFYNSMKSDRSSLPACKEFIDFLGKQFSNYGWYDTHVWPILVETKIPYQENGNNCGVFALAFANHVASKRPINFTQVDIPYWRSKIVVDIYSKSWEINSHRLPIDPFLS</sequence>
<evidence type="ECO:0000256" key="1">
    <source>
        <dbReference type="ARBA" id="ARBA00005234"/>
    </source>
</evidence>
<gene>
    <name evidence="5" type="ORF">CKAN_02248500</name>
</gene>
<dbReference type="GO" id="GO:0006508">
    <property type="term" value="P:proteolysis"/>
    <property type="evidence" value="ECO:0007669"/>
    <property type="project" value="UniProtKB-KW"/>
</dbReference>
<name>A0A3S3QZW5_9MAGN</name>
<evidence type="ECO:0000259" key="4">
    <source>
        <dbReference type="PROSITE" id="PS50600"/>
    </source>
</evidence>
<dbReference type="InterPro" id="IPR038765">
    <property type="entry name" value="Papain-like_cys_pep_sf"/>
</dbReference>
<keyword evidence="6" id="KW-1185">Reference proteome</keyword>
<keyword evidence="3" id="KW-0378">Hydrolase</keyword>
<evidence type="ECO:0000256" key="2">
    <source>
        <dbReference type="ARBA" id="ARBA00022670"/>
    </source>
</evidence>
<dbReference type="Proteomes" id="UP000283530">
    <property type="component" value="Unassembled WGS sequence"/>
</dbReference>
<dbReference type="Pfam" id="PF02902">
    <property type="entry name" value="Peptidase_C48"/>
    <property type="match status" value="1"/>
</dbReference>
<evidence type="ECO:0000313" key="6">
    <source>
        <dbReference type="Proteomes" id="UP000283530"/>
    </source>
</evidence>
<comment type="caution">
    <text evidence="5">The sequence shown here is derived from an EMBL/GenBank/DDBJ whole genome shotgun (WGS) entry which is preliminary data.</text>
</comment>
<dbReference type="AlphaFoldDB" id="A0A3S3QZW5"/>
<dbReference type="EMBL" id="QPKB01000010">
    <property type="protein sequence ID" value="RWR93244.1"/>
    <property type="molecule type" value="Genomic_DNA"/>
</dbReference>